<name>A0A2M7QIT3_9BACT</name>
<dbReference type="GO" id="GO:0003677">
    <property type="term" value="F:DNA binding"/>
    <property type="evidence" value="ECO:0007669"/>
    <property type="project" value="InterPro"/>
</dbReference>
<dbReference type="EMBL" id="PFLI01000065">
    <property type="protein sequence ID" value="PIY72244.1"/>
    <property type="molecule type" value="Genomic_DNA"/>
</dbReference>
<gene>
    <name evidence="1" type="ORF">COY87_01885</name>
</gene>
<evidence type="ECO:0008006" key="3">
    <source>
        <dbReference type="Google" id="ProtNLM"/>
    </source>
</evidence>
<organism evidence="1 2">
    <name type="scientific">Candidatus Roizmanbacteria bacterium CG_4_10_14_0_8_um_filter_33_9</name>
    <dbReference type="NCBI Taxonomy" id="1974826"/>
    <lineage>
        <taxon>Bacteria</taxon>
        <taxon>Candidatus Roizmaniibacteriota</taxon>
    </lineage>
</organism>
<comment type="caution">
    <text evidence="1">The sequence shown here is derived from an EMBL/GenBank/DDBJ whole genome shotgun (WGS) entry which is preliminary data.</text>
</comment>
<proteinExistence type="predicted"/>
<dbReference type="Gene3D" id="3.30.70.1290">
    <property type="entry name" value="Transposase IS200-like"/>
    <property type="match status" value="1"/>
</dbReference>
<accession>A0A2M7QIT3</accession>
<sequence>MPNHYHFLLKQLKQNGIISFMSNSINSITRFYNVKNERKGPVFLPQFRFKRILSIEQLVYTSKYIHTNAYTANIINTKEEIIKYPYSSMSCYIAQNILQINLKPVLSYFNHNTNKYIDFIQKNTQNNTEREINSHINQWS</sequence>
<evidence type="ECO:0000313" key="1">
    <source>
        <dbReference type="EMBL" id="PIY72244.1"/>
    </source>
</evidence>
<dbReference type="Proteomes" id="UP000229401">
    <property type="component" value="Unassembled WGS sequence"/>
</dbReference>
<protein>
    <recommendedName>
        <fullName evidence="3">Transposase IS200-like domain-containing protein</fullName>
    </recommendedName>
</protein>
<dbReference type="PANTHER" id="PTHR34322:SF2">
    <property type="entry name" value="TRANSPOSASE IS200-LIKE DOMAIN-CONTAINING PROTEIN"/>
    <property type="match status" value="1"/>
</dbReference>
<evidence type="ECO:0000313" key="2">
    <source>
        <dbReference type="Proteomes" id="UP000229401"/>
    </source>
</evidence>
<dbReference type="InterPro" id="IPR036515">
    <property type="entry name" value="Transposase_17_sf"/>
</dbReference>
<dbReference type="GO" id="GO:0006313">
    <property type="term" value="P:DNA transposition"/>
    <property type="evidence" value="ECO:0007669"/>
    <property type="project" value="InterPro"/>
</dbReference>
<dbReference type="AlphaFoldDB" id="A0A2M7QIT3"/>
<dbReference type="PANTHER" id="PTHR34322">
    <property type="entry name" value="TRANSPOSASE, Y1_TNP DOMAIN-CONTAINING"/>
    <property type="match status" value="1"/>
</dbReference>
<dbReference type="SUPFAM" id="SSF143422">
    <property type="entry name" value="Transposase IS200-like"/>
    <property type="match status" value="1"/>
</dbReference>
<dbReference type="GO" id="GO:0004803">
    <property type="term" value="F:transposase activity"/>
    <property type="evidence" value="ECO:0007669"/>
    <property type="project" value="InterPro"/>
</dbReference>
<reference evidence="2" key="1">
    <citation type="submission" date="2017-09" db="EMBL/GenBank/DDBJ databases">
        <title>Depth-based differentiation of microbial function through sediment-hosted aquifers and enrichment of novel symbionts in the deep terrestrial subsurface.</title>
        <authorList>
            <person name="Probst A.J."/>
            <person name="Ladd B."/>
            <person name="Jarett J.K."/>
            <person name="Geller-Mcgrath D.E."/>
            <person name="Sieber C.M.K."/>
            <person name="Emerson J.B."/>
            <person name="Anantharaman K."/>
            <person name="Thomas B.C."/>
            <person name="Malmstrom R."/>
            <person name="Stieglmeier M."/>
            <person name="Klingl A."/>
            <person name="Woyke T."/>
            <person name="Ryan C.M."/>
            <person name="Banfield J.F."/>
        </authorList>
    </citation>
    <scope>NUCLEOTIDE SEQUENCE [LARGE SCALE GENOMIC DNA]</scope>
</reference>